<accession>A0A6B3L7D7</accession>
<keyword evidence="6" id="KW-0472">Membrane</keyword>
<protein>
    <submittedName>
        <fullName evidence="7">TMEM43 family protein</fullName>
    </submittedName>
</protein>
<dbReference type="AlphaFoldDB" id="A0A6B3L7D7"/>
<proteinExistence type="predicted"/>
<dbReference type="GO" id="GO:0071763">
    <property type="term" value="P:nuclear membrane organization"/>
    <property type="evidence" value="ECO:0007669"/>
    <property type="project" value="TreeGrafter"/>
</dbReference>
<evidence type="ECO:0000256" key="3">
    <source>
        <dbReference type="ARBA" id="ARBA00022692"/>
    </source>
</evidence>
<name>A0A6B3L7D7_9BACT</name>
<evidence type="ECO:0000256" key="1">
    <source>
        <dbReference type="ARBA" id="ARBA00004127"/>
    </source>
</evidence>
<sequence length="381" mass="40675">MSDTFTEVTSTSWFSRIGSSIKGIFVGLVLIVIAVVLLGWNEGRSVERYKTLKEGGGAVLSVASDSIDSSHDGQLVHTSGLATSDDRPADPEFGLSTGGLKLVRTVEMYQWKENEEKETRKKLGGGTETVTTYSYVKEWSEQLQRSADFKQAEDHVNPTEMRVQSARFTAKPVTLGAYTLADHQVSKINGAEGYTLPADYQVPATFGQATASGSTIFIGADPAAPVVGDLRVSFQEVPEQEVSVVAAQVSDTFEPYQTEAGGTISLLERGTVSAKAMFETAQENNKVMTWVLRVVGLVMMFIGFNMLMAPLSVLADVVPFIGNLVGAGTAFVALLLAAVTGLITIAVAWIVFRPVLAVALLVGAGVCVYLIFGKSKKAKAA</sequence>
<keyword evidence="4" id="KW-0256">Endoplasmic reticulum</keyword>
<dbReference type="EMBL" id="CP066776">
    <property type="protein sequence ID" value="QQL46302.1"/>
    <property type="molecule type" value="Genomic_DNA"/>
</dbReference>
<organism evidence="7 8">
    <name type="scientific">Sulfuriroseicoccus oceanibius</name>
    <dbReference type="NCBI Taxonomy" id="2707525"/>
    <lineage>
        <taxon>Bacteria</taxon>
        <taxon>Pseudomonadati</taxon>
        <taxon>Verrucomicrobiota</taxon>
        <taxon>Verrucomicrobiia</taxon>
        <taxon>Verrucomicrobiales</taxon>
        <taxon>Verrucomicrobiaceae</taxon>
        <taxon>Sulfuriroseicoccus</taxon>
    </lineage>
</organism>
<dbReference type="GO" id="GO:0006629">
    <property type="term" value="P:lipid metabolic process"/>
    <property type="evidence" value="ECO:0007669"/>
    <property type="project" value="TreeGrafter"/>
</dbReference>
<dbReference type="GO" id="GO:0012505">
    <property type="term" value="C:endomembrane system"/>
    <property type="evidence" value="ECO:0007669"/>
    <property type="project" value="UniProtKB-SubCell"/>
</dbReference>
<evidence type="ECO:0000256" key="2">
    <source>
        <dbReference type="ARBA" id="ARBA00004586"/>
    </source>
</evidence>
<comment type="subcellular location">
    <subcellularLocation>
        <location evidence="1">Endomembrane system</location>
        <topology evidence="1">Multi-pass membrane protein</topology>
    </subcellularLocation>
    <subcellularLocation>
        <location evidence="2">Endoplasmic reticulum membrane</location>
    </subcellularLocation>
</comment>
<dbReference type="PANTHER" id="PTHR13416:SF2">
    <property type="entry name" value="TRANSMEMBRANE PROTEIN 43"/>
    <property type="match status" value="1"/>
</dbReference>
<dbReference type="InterPro" id="IPR012430">
    <property type="entry name" value="TMEM43_fam"/>
</dbReference>
<keyword evidence="5" id="KW-1133">Transmembrane helix</keyword>
<dbReference type="PANTHER" id="PTHR13416">
    <property type="match status" value="1"/>
</dbReference>
<evidence type="ECO:0000313" key="8">
    <source>
        <dbReference type="Proteomes" id="UP000475117"/>
    </source>
</evidence>
<reference evidence="7 8" key="1">
    <citation type="submission" date="2020-12" db="EMBL/GenBank/DDBJ databases">
        <title>Sulforoseuscoccus oceanibium gen. nov., sp. nov., a representative of the phylum Verrucomicrobia with special cytoplasmic membrane, and proposal of Sulforoseuscoccusaceae fam. nov.</title>
        <authorList>
            <person name="Xi F."/>
        </authorList>
    </citation>
    <scope>NUCLEOTIDE SEQUENCE [LARGE SCALE GENOMIC DNA]</scope>
    <source>
        <strain evidence="7 8">T37</strain>
    </source>
</reference>
<keyword evidence="3" id="KW-0812">Transmembrane</keyword>
<evidence type="ECO:0000256" key="6">
    <source>
        <dbReference type="ARBA" id="ARBA00023136"/>
    </source>
</evidence>
<evidence type="ECO:0000313" key="7">
    <source>
        <dbReference type="EMBL" id="QQL46302.1"/>
    </source>
</evidence>
<dbReference type="Pfam" id="PF07787">
    <property type="entry name" value="TMEM43"/>
    <property type="match status" value="1"/>
</dbReference>
<evidence type="ECO:0000256" key="5">
    <source>
        <dbReference type="ARBA" id="ARBA00022989"/>
    </source>
</evidence>
<gene>
    <name evidence="7" type="ORF">G3M56_006940</name>
</gene>
<dbReference type="KEGG" id="soa:G3M56_006940"/>
<dbReference type="Proteomes" id="UP000475117">
    <property type="component" value="Chromosome"/>
</dbReference>
<evidence type="ECO:0000256" key="4">
    <source>
        <dbReference type="ARBA" id="ARBA00022824"/>
    </source>
</evidence>
<dbReference type="RefSeq" id="WP_164361471.1">
    <property type="nucleotide sequence ID" value="NZ_CP066776.1"/>
</dbReference>
<keyword evidence="8" id="KW-1185">Reference proteome</keyword>